<name>A0ABC9B6K9_9POAL</name>
<sequence>MWVVDMEKKLDGAEPPATVQKWPKHCIYRVPPRLRTSNVFRPQTVALGPFHHGNADLHPMEEHKRRAVRHLLRRSGKSLHELAVAVEDVAEQLEDAYAGLDSQWRGHNRGRFLEMMIADGCFLLEVIRETDNGGVRTCQSSQHNKNFDDYLTDDPVFGKHAVLHIAAFVHRDMLMIENQLPVILLRTIAAVESDKTPSDLEINTLVLNFLCLDYEWHADVGQELGLHPLDLYRRSLLRSSSTEQTFADQRGRHGSFCCFWKHRKALKRKAAPPLPAQKLWVAGIRFRISNTDFLDDINFRHRKLEMPRVILDDYTEYKYRNVMAFEALHTGTGNDVTAFEGILGHDLAGSDWAVVRLLNRLTKDVPMIGRSRLCGIRNDMEDYCNSNWRSSLLMAWRVFVFQSWAKLKRSHLSSPWALIALLFTLLVISTDITQTVYAVKSYAYEIWKDHREQENHR</sequence>
<reference evidence="2" key="1">
    <citation type="submission" date="2024-10" db="EMBL/GenBank/DDBJ databases">
        <authorList>
            <person name="Ryan C."/>
        </authorList>
    </citation>
    <scope>NUCLEOTIDE SEQUENCE [LARGE SCALE GENOMIC DNA]</scope>
</reference>
<evidence type="ECO:0000313" key="2">
    <source>
        <dbReference type="EMBL" id="CAL4992816.1"/>
    </source>
</evidence>
<accession>A0ABC9B6K9</accession>
<dbReference type="PANTHER" id="PTHR31170:SF18">
    <property type="entry name" value="(WILD MALAYSIAN BANANA) HYPOTHETICAL PROTEIN"/>
    <property type="match status" value="1"/>
</dbReference>
<protein>
    <submittedName>
        <fullName evidence="2">Uncharacterized protein</fullName>
    </submittedName>
</protein>
<dbReference type="Pfam" id="PF03140">
    <property type="entry name" value="DUF247"/>
    <property type="match status" value="2"/>
</dbReference>
<dbReference type="EMBL" id="OZ075134">
    <property type="protein sequence ID" value="CAL4992816.1"/>
    <property type="molecule type" value="Genomic_DNA"/>
</dbReference>
<keyword evidence="1" id="KW-0812">Transmembrane</keyword>
<feature type="transmembrane region" description="Helical" evidence="1">
    <location>
        <begin position="416"/>
        <end position="439"/>
    </location>
</feature>
<dbReference type="AlphaFoldDB" id="A0ABC9B6K9"/>
<proteinExistence type="predicted"/>
<organism evidence="2 3">
    <name type="scientific">Urochloa decumbens</name>
    <dbReference type="NCBI Taxonomy" id="240449"/>
    <lineage>
        <taxon>Eukaryota</taxon>
        <taxon>Viridiplantae</taxon>
        <taxon>Streptophyta</taxon>
        <taxon>Embryophyta</taxon>
        <taxon>Tracheophyta</taxon>
        <taxon>Spermatophyta</taxon>
        <taxon>Magnoliopsida</taxon>
        <taxon>Liliopsida</taxon>
        <taxon>Poales</taxon>
        <taxon>Poaceae</taxon>
        <taxon>PACMAD clade</taxon>
        <taxon>Panicoideae</taxon>
        <taxon>Panicodae</taxon>
        <taxon>Paniceae</taxon>
        <taxon>Melinidinae</taxon>
        <taxon>Urochloa</taxon>
    </lineage>
</organism>
<keyword evidence="1" id="KW-1133">Transmembrane helix</keyword>
<dbReference type="InterPro" id="IPR004158">
    <property type="entry name" value="DUF247_pln"/>
</dbReference>
<gene>
    <name evidence="2" type="ORF">URODEC1_LOCUS61287</name>
</gene>
<keyword evidence="3" id="KW-1185">Reference proteome</keyword>
<evidence type="ECO:0000313" key="3">
    <source>
        <dbReference type="Proteomes" id="UP001497457"/>
    </source>
</evidence>
<keyword evidence="1" id="KW-0472">Membrane</keyword>
<dbReference type="PANTHER" id="PTHR31170">
    <property type="entry name" value="BNAC04G53230D PROTEIN"/>
    <property type="match status" value="1"/>
</dbReference>
<evidence type="ECO:0000256" key="1">
    <source>
        <dbReference type="SAM" id="Phobius"/>
    </source>
</evidence>
<dbReference type="Proteomes" id="UP001497457">
    <property type="component" value="Chromosome 24b"/>
</dbReference>